<name>A0A0A9HMW8_ARUDO</name>
<organism evidence="1">
    <name type="scientific">Arundo donax</name>
    <name type="common">Giant reed</name>
    <name type="synonym">Donax arundinaceus</name>
    <dbReference type="NCBI Taxonomy" id="35708"/>
    <lineage>
        <taxon>Eukaryota</taxon>
        <taxon>Viridiplantae</taxon>
        <taxon>Streptophyta</taxon>
        <taxon>Embryophyta</taxon>
        <taxon>Tracheophyta</taxon>
        <taxon>Spermatophyta</taxon>
        <taxon>Magnoliopsida</taxon>
        <taxon>Liliopsida</taxon>
        <taxon>Poales</taxon>
        <taxon>Poaceae</taxon>
        <taxon>PACMAD clade</taxon>
        <taxon>Arundinoideae</taxon>
        <taxon>Arundineae</taxon>
        <taxon>Arundo</taxon>
    </lineage>
</organism>
<reference evidence="1" key="1">
    <citation type="submission" date="2014-09" db="EMBL/GenBank/DDBJ databases">
        <authorList>
            <person name="Magalhaes I.L.F."/>
            <person name="Oliveira U."/>
            <person name="Santos F.R."/>
            <person name="Vidigal T.H.D.A."/>
            <person name="Brescovit A.D."/>
            <person name="Santos A.J."/>
        </authorList>
    </citation>
    <scope>NUCLEOTIDE SEQUENCE</scope>
    <source>
        <tissue evidence="1">Shoot tissue taken approximately 20 cm above the soil surface</tissue>
    </source>
</reference>
<dbReference type="AlphaFoldDB" id="A0A0A9HMW8"/>
<protein>
    <submittedName>
        <fullName evidence="1">Uncharacterized protein</fullName>
    </submittedName>
</protein>
<evidence type="ECO:0000313" key="1">
    <source>
        <dbReference type="EMBL" id="JAE38500.1"/>
    </source>
</evidence>
<reference evidence="1" key="2">
    <citation type="journal article" date="2015" name="Data Brief">
        <title>Shoot transcriptome of the giant reed, Arundo donax.</title>
        <authorList>
            <person name="Barrero R.A."/>
            <person name="Guerrero F.D."/>
            <person name="Moolhuijzen P."/>
            <person name="Goolsby J.A."/>
            <person name="Tidwell J."/>
            <person name="Bellgard S.E."/>
            <person name="Bellgard M.I."/>
        </authorList>
    </citation>
    <scope>NUCLEOTIDE SEQUENCE</scope>
    <source>
        <tissue evidence="1">Shoot tissue taken approximately 20 cm above the soil surface</tissue>
    </source>
</reference>
<proteinExistence type="predicted"/>
<dbReference type="EMBL" id="GBRH01159396">
    <property type="protein sequence ID" value="JAE38500.1"/>
    <property type="molecule type" value="Transcribed_RNA"/>
</dbReference>
<sequence length="19" mass="2293">MQVKSDTVLHRQTRFMDVT</sequence>
<accession>A0A0A9HMW8</accession>